<evidence type="ECO:0000256" key="1">
    <source>
        <dbReference type="SAM" id="MobiDB-lite"/>
    </source>
</evidence>
<feature type="compositionally biased region" description="Low complexity" evidence="1">
    <location>
        <begin position="172"/>
        <end position="181"/>
    </location>
</feature>
<protein>
    <submittedName>
        <fullName evidence="2">Uncharacterized protein</fullName>
    </submittedName>
</protein>
<name>A0A9W8N1F7_9AGAR</name>
<feature type="region of interest" description="Disordered" evidence="1">
    <location>
        <begin position="154"/>
        <end position="553"/>
    </location>
</feature>
<feature type="compositionally biased region" description="Low complexity" evidence="1">
    <location>
        <begin position="198"/>
        <end position="211"/>
    </location>
</feature>
<dbReference type="OrthoDB" id="3231855at2759"/>
<comment type="caution">
    <text evidence="2">The sequence shown here is derived from an EMBL/GenBank/DDBJ whole genome shotgun (WGS) entry which is preliminary data.</text>
</comment>
<feature type="compositionally biased region" description="Pro residues" evidence="1">
    <location>
        <begin position="161"/>
        <end position="171"/>
    </location>
</feature>
<feature type="compositionally biased region" description="Low complexity" evidence="1">
    <location>
        <begin position="384"/>
        <end position="398"/>
    </location>
</feature>
<proteinExistence type="predicted"/>
<dbReference type="Proteomes" id="UP001148786">
    <property type="component" value="Unassembled WGS sequence"/>
</dbReference>
<feature type="compositionally biased region" description="Acidic residues" evidence="1">
    <location>
        <begin position="275"/>
        <end position="285"/>
    </location>
</feature>
<keyword evidence="3" id="KW-1185">Reference proteome</keyword>
<accession>A0A9W8N1F7</accession>
<organism evidence="2 3">
    <name type="scientific">Agrocybe chaxingu</name>
    <dbReference type="NCBI Taxonomy" id="84603"/>
    <lineage>
        <taxon>Eukaryota</taxon>
        <taxon>Fungi</taxon>
        <taxon>Dikarya</taxon>
        <taxon>Basidiomycota</taxon>
        <taxon>Agaricomycotina</taxon>
        <taxon>Agaricomycetes</taxon>
        <taxon>Agaricomycetidae</taxon>
        <taxon>Agaricales</taxon>
        <taxon>Agaricineae</taxon>
        <taxon>Strophariaceae</taxon>
        <taxon>Agrocybe</taxon>
    </lineage>
</organism>
<feature type="compositionally biased region" description="Basic and acidic residues" evidence="1">
    <location>
        <begin position="481"/>
        <end position="531"/>
    </location>
</feature>
<feature type="compositionally biased region" description="Basic and acidic residues" evidence="1">
    <location>
        <begin position="355"/>
        <end position="370"/>
    </location>
</feature>
<feature type="compositionally biased region" description="Polar residues" evidence="1">
    <location>
        <begin position="432"/>
        <end position="442"/>
    </location>
</feature>
<evidence type="ECO:0000313" key="2">
    <source>
        <dbReference type="EMBL" id="KAJ3517236.1"/>
    </source>
</evidence>
<reference evidence="2" key="1">
    <citation type="submission" date="2022-07" db="EMBL/GenBank/DDBJ databases">
        <title>Genome Sequence of Agrocybe chaxingu.</title>
        <authorList>
            <person name="Buettner E."/>
        </authorList>
    </citation>
    <scope>NUCLEOTIDE SEQUENCE</scope>
    <source>
        <strain evidence="2">MP-N11</strain>
    </source>
</reference>
<sequence length="553" mass="61692">MDSIFAIGAGLGVRFVLDAATRHNFKLTGSLVGLWEGVVLLHFLKKMPRSNDPYIAYGVRLFVDFLVTESVARFVVVVIWTGMGMVLADIAPAVWDDAGAKRIWRHFRRDMRTIWKMIPTVAFFPPARTVRFSPSLAPTETVGSEALTPSAFNTTELTPVTNPPSNLPPPTTNYTEATTTTKRQVPGYFPSGYSDTDSLSSIGSPLPSSRRIPSHVDPTRTSRRLSVYPTVLDDSDGSSQNGDDLDEGNLSSASDTSTEVAGPSASSAVPIDTENIPEIEAEEEPPIQVSTEKPEEEADLTTPRSRPIQMPPTPSDSAARWDRDIRDQDEPLGQRPKSEFLPQIPDFLEEPTSEDWEKIKKEDWMDEKELPPTPTEEPPEETKAQTPATESAAEGAPSPEEEGWDTMRSQVFGDDNDEAKNAEAADKAQDAVPTNNDTQEQQLHNRESQPPPYQDDFDDIYGDEAPPENPAGPSTNWLALEETRLREQQEEESRANEEEEERLREEASEIAERLKKEEEEEERKRAEEEAARRRRGKAKEEGREAEEERRGGC</sequence>
<evidence type="ECO:0000313" key="3">
    <source>
        <dbReference type="Proteomes" id="UP001148786"/>
    </source>
</evidence>
<feature type="compositionally biased region" description="Basic and acidic residues" evidence="1">
    <location>
        <begin position="418"/>
        <end position="429"/>
    </location>
</feature>
<dbReference type="AlphaFoldDB" id="A0A9W8N1F7"/>
<feature type="compositionally biased region" description="Polar residues" evidence="1">
    <location>
        <begin position="249"/>
        <end position="267"/>
    </location>
</feature>
<feature type="compositionally biased region" description="Basic and acidic residues" evidence="1">
    <location>
        <begin position="319"/>
        <end position="329"/>
    </location>
</feature>
<feature type="compositionally biased region" description="Acidic residues" evidence="1">
    <location>
        <begin position="455"/>
        <end position="466"/>
    </location>
</feature>
<gene>
    <name evidence="2" type="ORF">NLJ89_g630</name>
</gene>
<feature type="compositionally biased region" description="Basic and acidic residues" evidence="1">
    <location>
        <begin position="538"/>
        <end position="553"/>
    </location>
</feature>
<dbReference type="EMBL" id="JANKHO010000026">
    <property type="protein sequence ID" value="KAJ3517236.1"/>
    <property type="molecule type" value="Genomic_DNA"/>
</dbReference>